<evidence type="ECO:0000313" key="2">
    <source>
        <dbReference type="EMBL" id="TYH34371.1"/>
    </source>
</evidence>
<accession>A0A5D2HW12</accession>
<protein>
    <submittedName>
        <fullName evidence="2">Uncharacterized protein</fullName>
    </submittedName>
</protein>
<organism evidence="2 3">
    <name type="scientific">Gossypium tomentosum</name>
    <name type="common">Hawaiian cotton</name>
    <name type="synonym">Gossypium sandvicense</name>
    <dbReference type="NCBI Taxonomy" id="34277"/>
    <lineage>
        <taxon>Eukaryota</taxon>
        <taxon>Viridiplantae</taxon>
        <taxon>Streptophyta</taxon>
        <taxon>Embryophyta</taxon>
        <taxon>Tracheophyta</taxon>
        <taxon>Spermatophyta</taxon>
        <taxon>Magnoliopsida</taxon>
        <taxon>eudicotyledons</taxon>
        <taxon>Gunneridae</taxon>
        <taxon>Pentapetalae</taxon>
        <taxon>rosids</taxon>
        <taxon>malvids</taxon>
        <taxon>Malvales</taxon>
        <taxon>Malvaceae</taxon>
        <taxon>Malvoideae</taxon>
        <taxon>Gossypium</taxon>
    </lineage>
</organism>
<dbReference type="EMBL" id="CM017635">
    <property type="protein sequence ID" value="TYH34371.1"/>
    <property type="molecule type" value="Genomic_DNA"/>
</dbReference>
<feature type="compositionally biased region" description="Basic and acidic residues" evidence="1">
    <location>
        <begin position="1"/>
        <end position="11"/>
    </location>
</feature>
<evidence type="ECO:0000256" key="1">
    <source>
        <dbReference type="SAM" id="MobiDB-lite"/>
    </source>
</evidence>
<dbReference type="AlphaFoldDB" id="A0A5D2HW12"/>
<name>A0A5D2HW12_GOSTO</name>
<feature type="region of interest" description="Disordered" evidence="1">
    <location>
        <begin position="1"/>
        <end position="43"/>
    </location>
</feature>
<dbReference type="Proteomes" id="UP000322667">
    <property type="component" value="Chromosome D13"/>
</dbReference>
<proteinExistence type="predicted"/>
<sequence length="43" mass="4642">MEQRNKGKEKSFGPLFKSTSGDGEVPSTASLKADLGVRCVEEQ</sequence>
<keyword evidence="3" id="KW-1185">Reference proteome</keyword>
<reference evidence="2 3" key="1">
    <citation type="submission" date="2019-07" db="EMBL/GenBank/DDBJ databases">
        <title>WGS assembly of Gossypium tomentosum.</title>
        <authorList>
            <person name="Chen Z.J."/>
            <person name="Sreedasyam A."/>
            <person name="Ando A."/>
            <person name="Song Q."/>
            <person name="De L."/>
            <person name="Hulse-Kemp A."/>
            <person name="Ding M."/>
            <person name="Ye W."/>
            <person name="Kirkbride R."/>
            <person name="Jenkins J."/>
            <person name="Plott C."/>
            <person name="Lovell J."/>
            <person name="Lin Y.-M."/>
            <person name="Vaughn R."/>
            <person name="Liu B."/>
            <person name="Li W."/>
            <person name="Simpson S."/>
            <person name="Scheffler B."/>
            <person name="Saski C."/>
            <person name="Grover C."/>
            <person name="Hu G."/>
            <person name="Conover J."/>
            <person name="Carlson J."/>
            <person name="Shu S."/>
            <person name="Boston L."/>
            <person name="Williams M."/>
            <person name="Peterson D."/>
            <person name="Mcgee K."/>
            <person name="Jones D."/>
            <person name="Wendel J."/>
            <person name="Stelly D."/>
            <person name="Grimwood J."/>
            <person name="Schmutz J."/>
        </authorList>
    </citation>
    <scope>NUCLEOTIDE SEQUENCE [LARGE SCALE GENOMIC DNA]</scope>
    <source>
        <strain evidence="2">7179.01</strain>
    </source>
</reference>
<evidence type="ECO:0000313" key="3">
    <source>
        <dbReference type="Proteomes" id="UP000322667"/>
    </source>
</evidence>
<gene>
    <name evidence="2" type="ORF">ES332_D13G123800v1</name>
</gene>